<evidence type="ECO:0000313" key="1">
    <source>
        <dbReference type="EMBL" id="NEC21161.1"/>
    </source>
</evidence>
<gene>
    <name evidence="1" type="ORF">G3I50_23375</name>
</gene>
<dbReference type="EMBL" id="JAAGMP010001046">
    <property type="protein sequence ID" value="NEC21161.1"/>
    <property type="molecule type" value="Genomic_DNA"/>
</dbReference>
<protein>
    <submittedName>
        <fullName evidence="1">Uncharacterized protein</fullName>
    </submittedName>
</protein>
<proteinExistence type="predicted"/>
<dbReference type="RefSeq" id="WP_164205142.1">
    <property type="nucleotide sequence ID" value="NZ_JAAGMP010001046.1"/>
</dbReference>
<reference evidence="1 2" key="1">
    <citation type="submission" date="2020-01" db="EMBL/GenBank/DDBJ databases">
        <title>Insect and environment-associated Actinomycetes.</title>
        <authorList>
            <person name="Currrie C."/>
            <person name="Chevrette M."/>
            <person name="Carlson C."/>
            <person name="Stubbendieck R."/>
            <person name="Wendt-Pienkowski E."/>
        </authorList>
    </citation>
    <scope>NUCLEOTIDE SEQUENCE [LARGE SCALE GENOMIC DNA]</scope>
    <source>
        <strain evidence="1 2">SID7590</strain>
    </source>
</reference>
<dbReference type="AlphaFoldDB" id="A0A7K3S0Z7"/>
<evidence type="ECO:0000313" key="2">
    <source>
        <dbReference type="Proteomes" id="UP000469670"/>
    </source>
</evidence>
<sequence length="130" mass="14382">MTLSPYIEIRERGGEMNGTFGYSLQREIVDVLLNENPEISDGEIQNAGGGAVALVLTMQKPRAVRLHRLAKELAFHSRCCSAQVVAVTMETPGGVAWEVLPLSRLRDLAEEAVSFKDQRRLQAALRPHAR</sequence>
<organism evidence="1 2">
    <name type="scientific">Streptomyces parvus</name>
    <dbReference type="NCBI Taxonomy" id="66428"/>
    <lineage>
        <taxon>Bacteria</taxon>
        <taxon>Bacillati</taxon>
        <taxon>Actinomycetota</taxon>
        <taxon>Actinomycetes</taxon>
        <taxon>Kitasatosporales</taxon>
        <taxon>Streptomycetaceae</taxon>
        <taxon>Streptomyces</taxon>
    </lineage>
</organism>
<dbReference type="Proteomes" id="UP000469670">
    <property type="component" value="Unassembled WGS sequence"/>
</dbReference>
<comment type="caution">
    <text evidence="1">The sequence shown here is derived from an EMBL/GenBank/DDBJ whole genome shotgun (WGS) entry which is preliminary data.</text>
</comment>
<accession>A0A7K3S0Z7</accession>
<name>A0A7K3S0Z7_9ACTN</name>